<comment type="similarity">
    <text evidence="7">Belongs to the DHHC palmitoyltransferase family.</text>
</comment>
<gene>
    <name evidence="9" type="ORF">AB6A40_007518</name>
</gene>
<dbReference type="EMBL" id="JBGFUD010006120">
    <property type="protein sequence ID" value="MFH4980809.1"/>
    <property type="molecule type" value="Genomic_DNA"/>
</dbReference>
<comment type="subcellular location">
    <subcellularLocation>
        <location evidence="1">Membrane</location>
        <topology evidence="1">Multi-pass membrane protein</topology>
    </subcellularLocation>
</comment>
<organism evidence="9 10">
    <name type="scientific">Gnathostoma spinigerum</name>
    <dbReference type="NCBI Taxonomy" id="75299"/>
    <lineage>
        <taxon>Eukaryota</taxon>
        <taxon>Metazoa</taxon>
        <taxon>Ecdysozoa</taxon>
        <taxon>Nematoda</taxon>
        <taxon>Chromadorea</taxon>
        <taxon>Rhabditida</taxon>
        <taxon>Spirurina</taxon>
        <taxon>Gnathostomatomorpha</taxon>
        <taxon>Gnathostomatoidea</taxon>
        <taxon>Gnathostomatidae</taxon>
        <taxon>Gnathostoma</taxon>
    </lineage>
</organism>
<dbReference type="GO" id="GO:0016020">
    <property type="term" value="C:membrane"/>
    <property type="evidence" value="ECO:0007669"/>
    <property type="project" value="UniProtKB-SubCell"/>
</dbReference>
<dbReference type="EC" id="2.3.1.225" evidence="7"/>
<feature type="transmembrane region" description="Helical" evidence="7">
    <location>
        <begin position="55"/>
        <end position="74"/>
    </location>
</feature>
<sequence length="228" mass="26807">MVPSVSKCADSCCVRKCISCIRWLPVVFILAIVFWAYYAYFVQLCFFTVESVIERAVYITVFHILFFIFLWTYYQTIFTPISKPPKSFYLPNEVKRELEAADSDAECRNILDRFVRNSRLPIANRNFDGGIRYCLKCKCVKPDRCHHCSICGQCVLKFDHHCPWVNTCVNFNNYKYFIQFLGSGLLLSLWTFFTDMKYFIGFWKVIIVGLTFGFTCYLSKPRNRKALT</sequence>
<dbReference type="AlphaFoldDB" id="A0ABD6EU48"/>
<feature type="domain" description="Palmitoyltransferase DHHC" evidence="8">
    <location>
        <begin position="132"/>
        <end position="202"/>
    </location>
</feature>
<dbReference type="PANTHER" id="PTHR22883:SF147">
    <property type="entry name" value="PALMITOYLTRANSFERASE"/>
    <property type="match status" value="1"/>
</dbReference>
<dbReference type="InterPro" id="IPR001594">
    <property type="entry name" value="Palmitoyltrfase_DHHC"/>
</dbReference>
<dbReference type="Proteomes" id="UP001608902">
    <property type="component" value="Unassembled WGS sequence"/>
</dbReference>
<evidence type="ECO:0000313" key="10">
    <source>
        <dbReference type="Proteomes" id="UP001608902"/>
    </source>
</evidence>
<keyword evidence="10" id="KW-1185">Reference proteome</keyword>
<feature type="transmembrane region" description="Helical" evidence="7">
    <location>
        <begin position="199"/>
        <end position="218"/>
    </location>
</feature>
<feature type="transmembrane region" description="Helical" evidence="7">
    <location>
        <begin position="23"/>
        <end position="49"/>
    </location>
</feature>
<keyword evidence="6 7" id="KW-0012">Acyltransferase</keyword>
<evidence type="ECO:0000256" key="2">
    <source>
        <dbReference type="ARBA" id="ARBA00022679"/>
    </source>
</evidence>
<keyword evidence="2 7" id="KW-0808">Transferase</keyword>
<comment type="domain">
    <text evidence="7">The DHHC domain is required for palmitoyltransferase activity.</text>
</comment>
<keyword evidence="5 7" id="KW-0472">Membrane</keyword>
<accession>A0ABD6EU48</accession>
<evidence type="ECO:0000259" key="8">
    <source>
        <dbReference type="Pfam" id="PF01529"/>
    </source>
</evidence>
<evidence type="ECO:0000256" key="5">
    <source>
        <dbReference type="ARBA" id="ARBA00023136"/>
    </source>
</evidence>
<keyword evidence="3 7" id="KW-0812">Transmembrane</keyword>
<name>A0ABD6EU48_9BILA</name>
<reference evidence="9 10" key="1">
    <citation type="submission" date="2024-08" db="EMBL/GenBank/DDBJ databases">
        <title>Gnathostoma spinigerum genome.</title>
        <authorList>
            <person name="Gonzalez-Bertolin B."/>
            <person name="Monzon S."/>
            <person name="Zaballos A."/>
            <person name="Jimenez P."/>
            <person name="Dekumyoy P."/>
            <person name="Varona S."/>
            <person name="Cuesta I."/>
            <person name="Sumanam S."/>
            <person name="Adisakwattana P."/>
            <person name="Gasser R.B."/>
            <person name="Hernandez-Gonzalez A."/>
            <person name="Young N.D."/>
            <person name="Perteguer M.J."/>
        </authorList>
    </citation>
    <scope>NUCLEOTIDE SEQUENCE [LARGE SCALE GENOMIC DNA]</scope>
    <source>
        <strain evidence="9">AL3</strain>
        <tissue evidence="9">Liver</tissue>
    </source>
</reference>
<dbReference type="PANTHER" id="PTHR22883">
    <property type="entry name" value="ZINC FINGER DHHC DOMAIN CONTAINING PROTEIN"/>
    <property type="match status" value="1"/>
</dbReference>
<dbReference type="PROSITE" id="PS50216">
    <property type="entry name" value="DHHC"/>
    <property type="match status" value="1"/>
</dbReference>
<proteinExistence type="inferred from homology"/>
<evidence type="ECO:0000256" key="4">
    <source>
        <dbReference type="ARBA" id="ARBA00022989"/>
    </source>
</evidence>
<evidence type="ECO:0000256" key="3">
    <source>
        <dbReference type="ARBA" id="ARBA00022692"/>
    </source>
</evidence>
<comment type="catalytic activity">
    <reaction evidence="7">
        <text>L-cysteinyl-[protein] + hexadecanoyl-CoA = S-hexadecanoyl-L-cysteinyl-[protein] + CoA</text>
        <dbReference type="Rhea" id="RHEA:36683"/>
        <dbReference type="Rhea" id="RHEA-COMP:10131"/>
        <dbReference type="Rhea" id="RHEA-COMP:11032"/>
        <dbReference type="ChEBI" id="CHEBI:29950"/>
        <dbReference type="ChEBI" id="CHEBI:57287"/>
        <dbReference type="ChEBI" id="CHEBI:57379"/>
        <dbReference type="ChEBI" id="CHEBI:74151"/>
        <dbReference type="EC" id="2.3.1.225"/>
    </reaction>
</comment>
<evidence type="ECO:0000256" key="1">
    <source>
        <dbReference type="ARBA" id="ARBA00004141"/>
    </source>
</evidence>
<evidence type="ECO:0000313" key="9">
    <source>
        <dbReference type="EMBL" id="MFH4980809.1"/>
    </source>
</evidence>
<dbReference type="Pfam" id="PF01529">
    <property type="entry name" value="DHHC"/>
    <property type="match status" value="1"/>
</dbReference>
<dbReference type="GO" id="GO:0019706">
    <property type="term" value="F:protein-cysteine S-palmitoyltransferase activity"/>
    <property type="evidence" value="ECO:0007669"/>
    <property type="project" value="UniProtKB-EC"/>
</dbReference>
<evidence type="ECO:0000256" key="7">
    <source>
        <dbReference type="RuleBase" id="RU079119"/>
    </source>
</evidence>
<protein>
    <recommendedName>
        <fullName evidence="7">Palmitoyltransferase</fullName>
        <ecNumber evidence="7">2.3.1.225</ecNumber>
    </recommendedName>
</protein>
<keyword evidence="4 7" id="KW-1133">Transmembrane helix</keyword>
<evidence type="ECO:0000256" key="6">
    <source>
        <dbReference type="ARBA" id="ARBA00023315"/>
    </source>
</evidence>
<comment type="caution">
    <text evidence="9">The sequence shown here is derived from an EMBL/GenBank/DDBJ whole genome shotgun (WGS) entry which is preliminary data.</text>
</comment>
<dbReference type="InterPro" id="IPR039859">
    <property type="entry name" value="PFA4/ZDH16/20/ERF2-like"/>
</dbReference>
<feature type="transmembrane region" description="Helical" evidence="7">
    <location>
        <begin position="176"/>
        <end position="193"/>
    </location>
</feature>